<dbReference type="GO" id="GO:0030246">
    <property type="term" value="F:carbohydrate binding"/>
    <property type="evidence" value="ECO:0007669"/>
    <property type="project" value="InterPro"/>
</dbReference>
<evidence type="ECO:0000256" key="2">
    <source>
        <dbReference type="SAM" id="SignalP"/>
    </source>
</evidence>
<keyword evidence="4" id="KW-1185">Reference proteome</keyword>
<protein>
    <recommendedName>
        <fullName evidence="5">Carboxypeptidase regulatory-like domain-containing protein</fullName>
    </recommendedName>
</protein>
<evidence type="ECO:0000313" key="3">
    <source>
        <dbReference type="EMBL" id="NMO17118.1"/>
    </source>
</evidence>
<dbReference type="Gene3D" id="2.60.40.1120">
    <property type="entry name" value="Carboxypeptidase-like, regulatory domain"/>
    <property type="match status" value="1"/>
</dbReference>
<reference evidence="3 4" key="1">
    <citation type="submission" date="2020-04" db="EMBL/GenBank/DDBJ databases">
        <title>Draft genome of Pyxidicoccus fallax type strain.</title>
        <authorList>
            <person name="Whitworth D.E."/>
        </authorList>
    </citation>
    <scope>NUCLEOTIDE SEQUENCE [LARGE SCALE GENOMIC DNA]</scope>
    <source>
        <strain evidence="3 4">DSM 14698</strain>
    </source>
</reference>
<dbReference type="InterPro" id="IPR013784">
    <property type="entry name" value="Carb-bd-like_fold"/>
</dbReference>
<sequence length="584" mass="63421">MWLRLLTLVSLLLSTATLGADTSDAGVPSAPVRMLRVRVLDSEGAPLARGRVQLVPEPLEGLQAWLDLDGRGEANHPAPSPGSYRLIAYWKVEGQFRRYVWEDLELRPGTDDERVELRFAPASAPPISGQVRNLDGLPVAGVTVEARQQFPSVPLDGAFLRNSAWPRELVAAVTDAEGRFTLRPMREGDYGLDVTHEEGLGRVTARTGGPAVDMKLVPRCARTASGRVVDERGAPIRSFQVGSHRFRDAQGRFKLGNACYLNIEAAGFVAHGGPLLSHPSKHVDVPDIVLERGRQLTGRVLGPDGTPRKDVLLSAHWEGITSRPDDARSEASGRFSLGPVPTGREVTLTATWDGSSVRQRIPPGKDGKVTFRLPAEKARLEVRVLNAPGAVLPGAEVQARSDAGTFTLRTDSSGQATRSVPAGTYEVRVSREPRPEPRTPRRFAPLSVQAVEGDTAAVELRAQPPGTGRLRVLLPAPSHYENIHVVPGAHDWPNDARELGRLLEPGLAADSQADVWAQKNVPLIGYTSQEDYSGLVPGPYTVFATNPYDDGPKLLLFRKVVHLPGSGRQVVQVRYEGEDTRRLP</sequence>
<evidence type="ECO:0000313" key="4">
    <source>
        <dbReference type="Proteomes" id="UP000518300"/>
    </source>
</evidence>
<accession>A0A848LI23</accession>
<proteinExistence type="predicted"/>
<dbReference type="AlphaFoldDB" id="A0A848LI23"/>
<dbReference type="RefSeq" id="WP_169346402.1">
    <property type="nucleotide sequence ID" value="NZ_JABBJJ010000088.1"/>
</dbReference>
<feature type="region of interest" description="Disordered" evidence="1">
    <location>
        <begin position="323"/>
        <end position="342"/>
    </location>
</feature>
<feature type="chain" id="PRO_5032710911" description="Carboxypeptidase regulatory-like domain-containing protein" evidence="2">
    <location>
        <begin position="20"/>
        <end position="584"/>
    </location>
</feature>
<feature type="signal peptide" evidence="2">
    <location>
        <begin position="1"/>
        <end position="19"/>
    </location>
</feature>
<name>A0A848LI23_9BACT</name>
<gene>
    <name evidence="3" type="ORF">HG543_19960</name>
</gene>
<dbReference type="Proteomes" id="UP000518300">
    <property type="component" value="Unassembled WGS sequence"/>
</dbReference>
<organism evidence="3 4">
    <name type="scientific">Pyxidicoccus fallax</name>
    <dbReference type="NCBI Taxonomy" id="394095"/>
    <lineage>
        <taxon>Bacteria</taxon>
        <taxon>Pseudomonadati</taxon>
        <taxon>Myxococcota</taxon>
        <taxon>Myxococcia</taxon>
        <taxon>Myxococcales</taxon>
        <taxon>Cystobacterineae</taxon>
        <taxon>Myxococcaceae</taxon>
        <taxon>Pyxidicoccus</taxon>
    </lineage>
</organism>
<evidence type="ECO:0008006" key="5">
    <source>
        <dbReference type="Google" id="ProtNLM"/>
    </source>
</evidence>
<comment type="caution">
    <text evidence="3">The sequence shown here is derived from an EMBL/GenBank/DDBJ whole genome shotgun (WGS) entry which is preliminary data.</text>
</comment>
<keyword evidence="2" id="KW-0732">Signal</keyword>
<dbReference type="Pfam" id="PF13620">
    <property type="entry name" value="CarboxypepD_reg"/>
    <property type="match status" value="1"/>
</dbReference>
<evidence type="ECO:0000256" key="1">
    <source>
        <dbReference type="SAM" id="MobiDB-lite"/>
    </source>
</evidence>
<dbReference type="SUPFAM" id="SSF49452">
    <property type="entry name" value="Starch-binding domain-like"/>
    <property type="match status" value="2"/>
</dbReference>
<dbReference type="EMBL" id="JABBJJ010000088">
    <property type="protein sequence ID" value="NMO17118.1"/>
    <property type="molecule type" value="Genomic_DNA"/>
</dbReference>